<evidence type="ECO:0000256" key="2">
    <source>
        <dbReference type="ARBA" id="ARBA00022670"/>
    </source>
</evidence>
<keyword evidence="3" id="KW-0378">Hydrolase</keyword>
<protein>
    <submittedName>
        <fullName evidence="5">Type 1 glutamine amidotransferase-like domain-containing protein</fullName>
    </submittedName>
</protein>
<sequence>MMQIFLTAKAFLHDLDVFNHFIEFVENQKIEKRIITITTAQMDLSARQAYEVSTRDIFLRAGFIEVDFLDVQSEEPTRLRDFPIICIGGGNPFHLLNQIKKSKTDQILLDLRNKGHLIIGHSSGAAVLGETIQHANLLHPKWNTIHLTDFTAIGMIREVILPHSNRYSVQEDTLKEYERSEHKKLLKIEDGDYILVS</sequence>
<dbReference type="GO" id="GO:0006508">
    <property type="term" value="P:proteolysis"/>
    <property type="evidence" value="ECO:0007669"/>
    <property type="project" value="UniProtKB-KW"/>
</dbReference>
<dbReference type="Proteomes" id="UP000650466">
    <property type="component" value="Unassembled WGS sequence"/>
</dbReference>
<keyword evidence="4" id="KW-0720">Serine protease</keyword>
<evidence type="ECO:0000313" key="6">
    <source>
        <dbReference type="Proteomes" id="UP000650466"/>
    </source>
</evidence>
<dbReference type="InterPro" id="IPR029062">
    <property type="entry name" value="Class_I_gatase-like"/>
</dbReference>
<name>A0A926QNK2_9BACL</name>
<dbReference type="EMBL" id="JACVVD010000032">
    <property type="protein sequence ID" value="MBD0384882.1"/>
    <property type="molecule type" value="Genomic_DNA"/>
</dbReference>
<reference evidence="5" key="1">
    <citation type="submission" date="2020-09" db="EMBL/GenBank/DDBJ databases">
        <title>Draft Genome Sequence of Paenibacillus sp. WST5.</title>
        <authorList>
            <person name="Bao Z."/>
        </authorList>
    </citation>
    <scope>NUCLEOTIDE SEQUENCE</scope>
    <source>
        <strain evidence="5">WST5</strain>
    </source>
</reference>
<dbReference type="Pfam" id="PF03575">
    <property type="entry name" value="Peptidase_S51"/>
    <property type="match status" value="1"/>
</dbReference>
<dbReference type="InterPro" id="IPR005320">
    <property type="entry name" value="Peptidase_S51"/>
</dbReference>
<dbReference type="AlphaFoldDB" id="A0A926QNK2"/>
<keyword evidence="6" id="KW-1185">Reference proteome</keyword>
<gene>
    <name evidence="5" type="ORF">ICC18_33275</name>
</gene>
<comment type="similarity">
    <text evidence="1">Belongs to the peptidase S51 family.</text>
</comment>
<organism evidence="5 6">
    <name type="scientific">Paenibacillus sedimenti</name>
    <dbReference type="NCBI Taxonomy" id="2770274"/>
    <lineage>
        <taxon>Bacteria</taxon>
        <taxon>Bacillati</taxon>
        <taxon>Bacillota</taxon>
        <taxon>Bacilli</taxon>
        <taxon>Bacillales</taxon>
        <taxon>Paenibacillaceae</taxon>
        <taxon>Paenibacillus</taxon>
    </lineage>
</organism>
<evidence type="ECO:0000256" key="3">
    <source>
        <dbReference type="ARBA" id="ARBA00022801"/>
    </source>
</evidence>
<evidence type="ECO:0000313" key="5">
    <source>
        <dbReference type="EMBL" id="MBD0384882.1"/>
    </source>
</evidence>
<comment type="caution">
    <text evidence="5">The sequence shown here is derived from an EMBL/GenBank/DDBJ whole genome shotgun (WGS) entry which is preliminary data.</text>
</comment>
<evidence type="ECO:0000256" key="1">
    <source>
        <dbReference type="ARBA" id="ARBA00006534"/>
    </source>
</evidence>
<dbReference type="PANTHER" id="PTHR20842">
    <property type="entry name" value="PROTEASE S51 ALPHA-ASPARTYL DIPEPTIDASE"/>
    <property type="match status" value="1"/>
</dbReference>
<dbReference type="Gene3D" id="3.40.50.880">
    <property type="match status" value="1"/>
</dbReference>
<dbReference type="PANTHER" id="PTHR20842:SF0">
    <property type="entry name" value="ALPHA-ASPARTYL DIPEPTIDASE"/>
    <property type="match status" value="1"/>
</dbReference>
<keyword evidence="5" id="KW-0315">Glutamine amidotransferase</keyword>
<evidence type="ECO:0000256" key="4">
    <source>
        <dbReference type="ARBA" id="ARBA00022825"/>
    </source>
</evidence>
<accession>A0A926QNK2</accession>
<dbReference type="GO" id="GO:0008236">
    <property type="term" value="F:serine-type peptidase activity"/>
    <property type="evidence" value="ECO:0007669"/>
    <property type="project" value="UniProtKB-KW"/>
</dbReference>
<keyword evidence="2" id="KW-0645">Protease</keyword>
<dbReference type="SUPFAM" id="SSF52317">
    <property type="entry name" value="Class I glutamine amidotransferase-like"/>
    <property type="match status" value="1"/>
</dbReference>
<dbReference type="RefSeq" id="WP_188178638.1">
    <property type="nucleotide sequence ID" value="NZ_JACVVD010000032.1"/>
</dbReference>
<proteinExistence type="inferred from homology"/>